<protein>
    <submittedName>
        <fullName evidence="1">Uncharacterized protein</fullName>
    </submittedName>
</protein>
<comment type="caution">
    <text evidence="1">The sequence shown here is derived from an EMBL/GenBank/DDBJ whole genome shotgun (WGS) entry which is preliminary data.</text>
</comment>
<name>A0ABQ5CS10_9ASTR</name>
<evidence type="ECO:0000313" key="2">
    <source>
        <dbReference type="Proteomes" id="UP001151760"/>
    </source>
</evidence>
<organism evidence="1 2">
    <name type="scientific">Tanacetum coccineum</name>
    <dbReference type="NCBI Taxonomy" id="301880"/>
    <lineage>
        <taxon>Eukaryota</taxon>
        <taxon>Viridiplantae</taxon>
        <taxon>Streptophyta</taxon>
        <taxon>Embryophyta</taxon>
        <taxon>Tracheophyta</taxon>
        <taxon>Spermatophyta</taxon>
        <taxon>Magnoliopsida</taxon>
        <taxon>eudicotyledons</taxon>
        <taxon>Gunneridae</taxon>
        <taxon>Pentapetalae</taxon>
        <taxon>asterids</taxon>
        <taxon>campanulids</taxon>
        <taxon>Asterales</taxon>
        <taxon>Asteraceae</taxon>
        <taxon>Asteroideae</taxon>
        <taxon>Anthemideae</taxon>
        <taxon>Anthemidinae</taxon>
        <taxon>Tanacetum</taxon>
    </lineage>
</organism>
<evidence type="ECO:0000313" key="1">
    <source>
        <dbReference type="EMBL" id="GJT29524.1"/>
    </source>
</evidence>
<reference evidence="1" key="2">
    <citation type="submission" date="2022-01" db="EMBL/GenBank/DDBJ databases">
        <authorList>
            <person name="Yamashiro T."/>
            <person name="Shiraishi A."/>
            <person name="Satake H."/>
            <person name="Nakayama K."/>
        </authorList>
    </citation>
    <scope>NUCLEOTIDE SEQUENCE</scope>
</reference>
<accession>A0ABQ5CS10</accession>
<keyword evidence="2" id="KW-1185">Reference proteome</keyword>
<dbReference type="EMBL" id="BQNB010014550">
    <property type="protein sequence ID" value="GJT29524.1"/>
    <property type="molecule type" value="Genomic_DNA"/>
</dbReference>
<gene>
    <name evidence="1" type="ORF">Tco_0909799</name>
</gene>
<reference evidence="1" key="1">
    <citation type="journal article" date="2022" name="Int. J. Mol. Sci.">
        <title>Draft Genome of Tanacetum Coccineum: Genomic Comparison of Closely Related Tanacetum-Family Plants.</title>
        <authorList>
            <person name="Yamashiro T."/>
            <person name="Shiraishi A."/>
            <person name="Nakayama K."/>
            <person name="Satake H."/>
        </authorList>
    </citation>
    <scope>NUCLEOTIDE SEQUENCE</scope>
</reference>
<proteinExistence type="predicted"/>
<sequence>MGLNDLHNWYQSLVARDLGSTRRFGVASMKEKRYEFSVLVIMSNLMVKTSWLKDGLKRSPQDTYAEWGQKLKGLAVDDPAVHSLLDLQKGSKANRLESLKQTKKPVAGEGSSVAHTKYYDNSETDMDAILYSSCLDMSEESVNETNDADESDMDLTNDNLVGDDDAAGYGVFMHNKSTATPNSTYLNPTITSSSLNFIQTLLDETLANKLMDFMSHPVDTDAQTTSVVHNPEGNLKLTSYISGASEVPFSTHVDVLATKTLLQEMFPDEAGHYKSSPPENATYLTIKTPQPSSLQAKANKLMKKAKKNMRKINFKKAAALKFRDYDQKLEALTNFNVSKAFEKAIYERVLTEIKKLLPTHIPKAIVNYVRP</sequence>
<dbReference type="Proteomes" id="UP001151760">
    <property type="component" value="Unassembled WGS sequence"/>
</dbReference>